<dbReference type="InterPro" id="IPR002491">
    <property type="entry name" value="ABC_transptr_periplasmic_BD"/>
</dbReference>
<dbReference type="Pfam" id="PF01497">
    <property type="entry name" value="Peripla_BP_2"/>
    <property type="match status" value="1"/>
</dbReference>
<evidence type="ECO:0000259" key="1">
    <source>
        <dbReference type="PROSITE" id="PS50983"/>
    </source>
</evidence>
<dbReference type="Gene3D" id="3.40.50.1980">
    <property type="entry name" value="Nitrogenase molybdenum iron protein domain"/>
    <property type="match status" value="2"/>
</dbReference>
<dbReference type="Proteomes" id="UP000239434">
    <property type="component" value="Unassembled WGS sequence"/>
</dbReference>
<protein>
    <submittedName>
        <fullName evidence="2">ABC transporter substrate-binding protein</fullName>
    </submittedName>
</protein>
<name>A0A2S9IJY6_9HYPH</name>
<dbReference type="AlphaFoldDB" id="A0A2S9IJY6"/>
<dbReference type="EMBL" id="PVBR01000030">
    <property type="protein sequence ID" value="PRD40812.1"/>
    <property type="molecule type" value="Genomic_DNA"/>
</dbReference>
<reference evidence="2 3" key="1">
    <citation type="submission" date="2018-02" db="EMBL/GenBank/DDBJ databases">
        <title>The draft genome of Phyllobacterium sp. 1N-3.</title>
        <authorList>
            <person name="Liu L."/>
            <person name="Li L."/>
            <person name="Zhang X."/>
            <person name="Wang T."/>
            <person name="Liang L."/>
        </authorList>
    </citation>
    <scope>NUCLEOTIDE SEQUENCE [LARGE SCALE GENOMIC DNA]</scope>
    <source>
        <strain evidence="2 3">1N-3</strain>
    </source>
</reference>
<feature type="domain" description="Fe/B12 periplasmic-binding" evidence="1">
    <location>
        <begin position="86"/>
        <end position="382"/>
    </location>
</feature>
<dbReference type="SUPFAM" id="SSF53807">
    <property type="entry name" value="Helical backbone' metal receptor"/>
    <property type="match status" value="1"/>
</dbReference>
<gene>
    <name evidence="2" type="ORF">C5748_25065</name>
</gene>
<comment type="caution">
    <text evidence="2">The sequence shown here is derived from an EMBL/GenBank/DDBJ whole genome shotgun (WGS) entry which is preliminary data.</text>
</comment>
<proteinExistence type="predicted"/>
<organism evidence="2 3">
    <name type="scientific">Phyllobacterium phragmitis</name>
    <dbReference type="NCBI Taxonomy" id="2670329"/>
    <lineage>
        <taxon>Bacteria</taxon>
        <taxon>Pseudomonadati</taxon>
        <taxon>Pseudomonadota</taxon>
        <taxon>Alphaproteobacteria</taxon>
        <taxon>Hyphomicrobiales</taxon>
        <taxon>Phyllobacteriaceae</taxon>
        <taxon>Phyllobacterium</taxon>
    </lineage>
</organism>
<sequence length="412" mass="43976">MSLTCSIRNIIPPAVPNIIASTGTGARYWLVLGTSGEAAVTITRRSFCASLAAGFLSAIRPTGAEQPVTIMDMAGREVHLPALPKRIVLLEAHDLLTMSLLHPDPASLVVGWAAVDRIDSELLERLLVNGHTISVAGKQSPDTVSLEGLIGLAPDLVVTTSFMTPQGNGESIAERLGQFGIPVVFSDASSNTFVGARDSDPVAELKASMKMWGVLLGVSEKADTFVSFYERELAGITARISGTKPITTYLEVQSTLDDCCWAAGRKVWGDLLALAGGQPLPGVTAPWFEKLSLEYLLSTPHDVYIASGGGWASGSRPAIGPGLDPKLGRQGLQRLIDGRPAFGHLPSVRARRVHGIWTGLITNLPLNILFVAQAAKWLHPEQCIDLDPVAILDRINRDFAAFPIEGPLWASI</sequence>
<dbReference type="InterPro" id="IPR050902">
    <property type="entry name" value="ABC_Transporter_SBP"/>
</dbReference>
<keyword evidence="3" id="KW-1185">Reference proteome</keyword>
<evidence type="ECO:0000313" key="3">
    <source>
        <dbReference type="Proteomes" id="UP000239434"/>
    </source>
</evidence>
<dbReference type="PANTHER" id="PTHR30535">
    <property type="entry name" value="VITAMIN B12-BINDING PROTEIN"/>
    <property type="match status" value="1"/>
</dbReference>
<evidence type="ECO:0000313" key="2">
    <source>
        <dbReference type="EMBL" id="PRD40812.1"/>
    </source>
</evidence>
<dbReference type="PANTHER" id="PTHR30535:SF34">
    <property type="entry name" value="MOLYBDATE-BINDING PROTEIN MOLA"/>
    <property type="match status" value="1"/>
</dbReference>
<accession>A0A2S9IJY6</accession>
<dbReference type="PROSITE" id="PS50983">
    <property type="entry name" value="FE_B12_PBP"/>
    <property type="match status" value="1"/>
</dbReference>